<evidence type="ECO:0000313" key="2">
    <source>
        <dbReference type="EMBL" id="ETI28915.1"/>
    </source>
</evidence>
<proteinExistence type="predicted"/>
<dbReference type="AlphaFoldDB" id="V9DPX0"/>
<dbReference type="Proteomes" id="UP000030678">
    <property type="component" value="Unassembled WGS sequence"/>
</dbReference>
<dbReference type="RefSeq" id="XP_008722989.1">
    <property type="nucleotide sequence ID" value="XM_008724767.1"/>
</dbReference>
<reference evidence="2 3" key="1">
    <citation type="submission" date="2013-03" db="EMBL/GenBank/DDBJ databases">
        <title>The Genome Sequence of Cladophialophora carrionii CBS 160.54.</title>
        <authorList>
            <consortium name="The Broad Institute Genomics Platform"/>
            <person name="Cuomo C."/>
            <person name="de Hoog S."/>
            <person name="Gorbushina A."/>
            <person name="Walker B."/>
            <person name="Young S.K."/>
            <person name="Zeng Q."/>
            <person name="Gargeya S."/>
            <person name="Fitzgerald M."/>
            <person name="Haas B."/>
            <person name="Abouelleil A."/>
            <person name="Allen A.W."/>
            <person name="Alvarado L."/>
            <person name="Arachchi H.M."/>
            <person name="Berlin A.M."/>
            <person name="Chapman S.B."/>
            <person name="Gainer-Dewar J."/>
            <person name="Goldberg J."/>
            <person name="Griggs A."/>
            <person name="Gujja S."/>
            <person name="Hansen M."/>
            <person name="Howarth C."/>
            <person name="Imamovic A."/>
            <person name="Ireland A."/>
            <person name="Larimer J."/>
            <person name="McCowan C."/>
            <person name="Murphy C."/>
            <person name="Pearson M."/>
            <person name="Poon T.W."/>
            <person name="Priest M."/>
            <person name="Roberts A."/>
            <person name="Saif S."/>
            <person name="Shea T."/>
            <person name="Sisk P."/>
            <person name="Sykes S."/>
            <person name="Wortman J."/>
            <person name="Nusbaum C."/>
            <person name="Birren B."/>
        </authorList>
    </citation>
    <scope>NUCLEOTIDE SEQUENCE [LARGE SCALE GENOMIC DNA]</scope>
    <source>
        <strain evidence="2 3">CBS 160.54</strain>
    </source>
</reference>
<name>V9DPX0_9EURO</name>
<dbReference type="EMBL" id="KB822697">
    <property type="protein sequence ID" value="ETI28915.1"/>
    <property type="molecule type" value="Genomic_DNA"/>
</dbReference>
<protein>
    <submittedName>
        <fullName evidence="2">Uncharacterized protein</fullName>
    </submittedName>
</protein>
<dbReference type="GeneID" id="19979860"/>
<gene>
    <name evidence="2" type="ORF">G647_01367</name>
</gene>
<organism evidence="2 3">
    <name type="scientific">Cladophialophora carrionii CBS 160.54</name>
    <dbReference type="NCBI Taxonomy" id="1279043"/>
    <lineage>
        <taxon>Eukaryota</taxon>
        <taxon>Fungi</taxon>
        <taxon>Dikarya</taxon>
        <taxon>Ascomycota</taxon>
        <taxon>Pezizomycotina</taxon>
        <taxon>Eurotiomycetes</taxon>
        <taxon>Chaetothyriomycetidae</taxon>
        <taxon>Chaetothyriales</taxon>
        <taxon>Herpotrichiellaceae</taxon>
        <taxon>Cladophialophora</taxon>
    </lineage>
</organism>
<dbReference type="VEuPathDB" id="FungiDB:G647_01367"/>
<evidence type="ECO:0000256" key="1">
    <source>
        <dbReference type="SAM" id="MobiDB-lite"/>
    </source>
</evidence>
<feature type="compositionally biased region" description="Acidic residues" evidence="1">
    <location>
        <begin position="586"/>
        <end position="609"/>
    </location>
</feature>
<sequence>MEWTSSLKRTRNGSIYSDTTSTLRQLNGHANKRRRAMTETETRIAASCHLENLPDELLQQVFLTAMNGNLLTASPRIAVKLSGTKAVYRAAFLLTFYSHDVDKMFSVYNLHYLVPILDLPLSSWDVRSMTRAVLNSSWCTWGQVRMWLADNLAYAITKFQAVSKQRSLPLWFCRFTGGPNDLETLLARCLSGADEDNRSLALEMCMWDIRLMRDSDIYEDEESKDAVTQQNYDLNAYTADWDTELIFHCQMRVLGVLTIGDEKAQSYNLHHTDAFRNVVTQMIGFDTEDLQQRPSLDFWQLLDERALRATRNAHWLRETLAIEYFLYPEDQPFKVSPRLYRAAALADIKLEEGIHTEGCIHVPVLYVLFQVDPRGLPRKDPALVGWAARARRRILDFFDNLGTLQYELVERRNNHGGTLHNSDRHRYSALELEYKFRYEMDWRIASYIETGSLGEALQDPLAPDFKQPLGWLGERLNPSPKALDEARKLSYPNLGGKDVDIFHGDLDDDFDYPFASEQEVVEEALYDHFGRVETEIVWEASFVLDRISRAEAYYALTTEDEYYQSKHHTDYQVLFDRRDFWTMAEPDSDGEENTVSDGWDNEDENEERNDTEEWLGWSMNTLRHGLLDETPIEVNCELSGLDVAVAFPDDFHPIPSKDTELIEPFFGPPQWFHPAKKPYFEEIDQGHGAKKFQSTIQRR</sequence>
<dbReference type="HOGENOM" id="CLU_029129_0_0_1"/>
<accession>V9DPX0</accession>
<evidence type="ECO:0000313" key="3">
    <source>
        <dbReference type="Proteomes" id="UP000030678"/>
    </source>
</evidence>
<feature type="region of interest" description="Disordered" evidence="1">
    <location>
        <begin position="585"/>
        <end position="609"/>
    </location>
</feature>
<dbReference type="OrthoDB" id="4167490at2759"/>